<evidence type="ECO:0000256" key="5">
    <source>
        <dbReference type="ARBA" id="ARBA00010617"/>
    </source>
</evidence>
<evidence type="ECO:0000256" key="3">
    <source>
        <dbReference type="ARBA" id="ARBA00004174"/>
    </source>
</evidence>
<dbReference type="Gene3D" id="1.10.630.10">
    <property type="entry name" value="Cytochrome P450"/>
    <property type="match status" value="1"/>
</dbReference>
<keyword evidence="12 15" id="KW-0503">Monooxygenase</keyword>
<evidence type="ECO:0000256" key="15">
    <source>
        <dbReference type="RuleBase" id="RU000461"/>
    </source>
</evidence>
<organism evidence="17 18">
    <name type="scientific">Diatraea saccharalis</name>
    <name type="common">sugarcane borer</name>
    <dbReference type="NCBI Taxonomy" id="40085"/>
    <lineage>
        <taxon>Eukaryota</taxon>
        <taxon>Metazoa</taxon>
        <taxon>Ecdysozoa</taxon>
        <taxon>Arthropoda</taxon>
        <taxon>Hexapoda</taxon>
        <taxon>Insecta</taxon>
        <taxon>Pterygota</taxon>
        <taxon>Neoptera</taxon>
        <taxon>Endopterygota</taxon>
        <taxon>Lepidoptera</taxon>
        <taxon>Glossata</taxon>
        <taxon>Ditrysia</taxon>
        <taxon>Pyraloidea</taxon>
        <taxon>Crambidae</taxon>
        <taxon>Crambinae</taxon>
        <taxon>Diatraea</taxon>
    </lineage>
</organism>
<keyword evidence="10 15" id="KW-0560">Oxidoreductase</keyword>
<evidence type="ECO:0000256" key="8">
    <source>
        <dbReference type="ARBA" id="ARBA00022824"/>
    </source>
</evidence>
<evidence type="ECO:0000313" key="18">
    <source>
        <dbReference type="Proteomes" id="UP001153714"/>
    </source>
</evidence>
<dbReference type="GO" id="GO:0005506">
    <property type="term" value="F:iron ion binding"/>
    <property type="evidence" value="ECO:0007669"/>
    <property type="project" value="InterPro"/>
</dbReference>
<gene>
    <name evidence="17" type="ORF">DIATSA_LOCUS12171</name>
</gene>
<comment type="similarity">
    <text evidence="5 15">Belongs to the cytochrome P450 family.</text>
</comment>
<proteinExistence type="inferred from homology"/>
<dbReference type="PANTHER" id="PTHR24291">
    <property type="entry name" value="CYTOCHROME P450 FAMILY 4"/>
    <property type="match status" value="1"/>
</dbReference>
<evidence type="ECO:0000313" key="17">
    <source>
        <dbReference type="EMBL" id="CAG9794826.1"/>
    </source>
</evidence>
<keyword evidence="18" id="KW-1185">Reference proteome</keyword>
<dbReference type="SUPFAM" id="SSF48264">
    <property type="entry name" value="Cytochrome P450"/>
    <property type="match status" value="1"/>
</dbReference>
<dbReference type="GO" id="GO:0005789">
    <property type="term" value="C:endoplasmic reticulum membrane"/>
    <property type="evidence" value="ECO:0007669"/>
    <property type="project" value="UniProtKB-SubCell"/>
</dbReference>
<dbReference type="InterPro" id="IPR050196">
    <property type="entry name" value="Cytochrome_P450_Monoox"/>
</dbReference>
<dbReference type="PANTHER" id="PTHR24291:SF189">
    <property type="entry name" value="CYTOCHROME P450 4C3-RELATED"/>
    <property type="match status" value="1"/>
</dbReference>
<feature type="non-terminal residue" evidence="17">
    <location>
        <position position="1"/>
    </location>
</feature>
<protein>
    <recommendedName>
        <fullName evidence="19">Cytochrome P450</fullName>
    </recommendedName>
</protein>
<name>A0A9N9RE12_9NEOP</name>
<keyword evidence="13 16" id="KW-0472">Membrane</keyword>
<dbReference type="GO" id="GO:0020037">
    <property type="term" value="F:heme binding"/>
    <property type="evidence" value="ECO:0007669"/>
    <property type="project" value="InterPro"/>
</dbReference>
<evidence type="ECO:0000256" key="9">
    <source>
        <dbReference type="ARBA" id="ARBA00022848"/>
    </source>
</evidence>
<evidence type="ECO:0008006" key="19">
    <source>
        <dbReference type="Google" id="ProtNLM"/>
    </source>
</evidence>
<keyword evidence="9" id="KW-0492">Microsome</keyword>
<keyword evidence="16" id="KW-1133">Transmembrane helix</keyword>
<keyword evidence="16" id="KW-0812">Transmembrane</keyword>
<evidence type="ECO:0000256" key="14">
    <source>
        <dbReference type="PIRSR" id="PIRSR602401-1"/>
    </source>
</evidence>
<reference evidence="17" key="2">
    <citation type="submission" date="2022-10" db="EMBL/GenBank/DDBJ databases">
        <authorList>
            <consortium name="ENA_rothamsted_submissions"/>
            <consortium name="culmorum"/>
            <person name="King R."/>
        </authorList>
    </citation>
    <scope>NUCLEOTIDE SEQUENCE</scope>
</reference>
<dbReference type="InterPro" id="IPR002401">
    <property type="entry name" value="Cyt_P450_E_grp-I"/>
</dbReference>
<comment type="function">
    <text evidence="2">May be involved in the metabolism of insect hormones and in the breakdown of synthetic insecticides.</text>
</comment>
<evidence type="ECO:0000256" key="7">
    <source>
        <dbReference type="ARBA" id="ARBA00022723"/>
    </source>
</evidence>
<evidence type="ECO:0000256" key="16">
    <source>
        <dbReference type="SAM" id="Phobius"/>
    </source>
</evidence>
<evidence type="ECO:0000256" key="10">
    <source>
        <dbReference type="ARBA" id="ARBA00023002"/>
    </source>
</evidence>
<keyword evidence="8" id="KW-0256">Endoplasmic reticulum</keyword>
<dbReference type="AlphaFoldDB" id="A0A9N9RE12"/>
<evidence type="ECO:0000256" key="4">
    <source>
        <dbReference type="ARBA" id="ARBA00004406"/>
    </source>
</evidence>
<evidence type="ECO:0000256" key="12">
    <source>
        <dbReference type="ARBA" id="ARBA00023033"/>
    </source>
</evidence>
<dbReference type="PRINTS" id="PR00385">
    <property type="entry name" value="P450"/>
</dbReference>
<dbReference type="PRINTS" id="PR00463">
    <property type="entry name" value="EP450I"/>
</dbReference>
<evidence type="ECO:0000256" key="6">
    <source>
        <dbReference type="ARBA" id="ARBA00022617"/>
    </source>
</evidence>
<reference evidence="17" key="1">
    <citation type="submission" date="2021-12" db="EMBL/GenBank/DDBJ databases">
        <authorList>
            <person name="King R."/>
        </authorList>
    </citation>
    <scope>NUCLEOTIDE SEQUENCE</scope>
</reference>
<dbReference type="InterPro" id="IPR036396">
    <property type="entry name" value="Cyt_P450_sf"/>
</dbReference>
<dbReference type="EMBL" id="OU893338">
    <property type="protein sequence ID" value="CAG9794826.1"/>
    <property type="molecule type" value="Genomic_DNA"/>
</dbReference>
<keyword evidence="6 14" id="KW-0349">Heme</keyword>
<keyword evidence="11 14" id="KW-0408">Iron</keyword>
<dbReference type="GO" id="GO:0004497">
    <property type="term" value="F:monooxygenase activity"/>
    <property type="evidence" value="ECO:0007669"/>
    <property type="project" value="UniProtKB-KW"/>
</dbReference>
<dbReference type="InterPro" id="IPR001128">
    <property type="entry name" value="Cyt_P450"/>
</dbReference>
<dbReference type="Proteomes" id="UP001153714">
    <property type="component" value="Chromosome 7"/>
</dbReference>
<dbReference type="PROSITE" id="PS00086">
    <property type="entry name" value="CYTOCHROME_P450"/>
    <property type="match status" value="1"/>
</dbReference>
<evidence type="ECO:0000256" key="11">
    <source>
        <dbReference type="ARBA" id="ARBA00023004"/>
    </source>
</evidence>
<accession>A0A9N9RE12</accession>
<feature type="transmembrane region" description="Helical" evidence="16">
    <location>
        <begin position="35"/>
        <end position="54"/>
    </location>
</feature>
<comment type="cofactor">
    <cofactor evidence="1 14">
        <name>heme</name>
        <dbReference type="ChEBI" id="CHEBI:30413"/>
    </cofactor>
</comment>
<sequence>ANTCLEKDDFYEFAKPWLGEGLVTGKGKNNRNNRAFLAPPTVCAFVFLVTALGVDFGDHTLLNSKYVQATEEILYTMVDRFQKFWLHSSSTFKWSEVKRTQDRCLKILHNMSNTVILRIKFKPFMDLLLELSIEKGVFNDREIREHVDTMIVGGHDTSANVLMFTLLLLGSHPEAQEKAFRRIEEVFGGSDRDVEKQDISKLVYLEAVLKESIRMYTIVPVLARKLDRNVSLSKIIFSEKYTLAAGRTCFMFLFGIHKHPMWGPDADQFNPDRWLSPDTLPDNQNCFVGFSLGRRMCIGKH</sequence>
<feature type="binding site" description="axial binding residue" evidence="14">
    <location>
        <position position="297"/>
    </location>
    <ligand>
        <name>heme</name>
        <dbReference type="ChEBI" id="CHEBI:30413"/>
    </ligand>
    <ligandPart>
        <name>Fe</name>
        <dbReference type="ChEBI" id="CHEBI:18248"/>
    </ligandPart>
</feature>
<evidence type="ECO:0000256" key="1">
    <source>
        <dbReference type="ARBA" id="ARBA00001971"/>
    </source>
</evidence>
<evidence type="ECO:0000256" key="13">
    <source>
        <dbReference type="ARBA" id="ARBA00023136"/>
    </source>
</evidence>
<dbReference type="InterPro" id="IPR017972">
    <property type="entry name" value="Cyt_P450_CS"/>
</dbReference>
<dbReference type="GO" id="GO:0016705">
    <property type="term" value="F:oxidoreductase activity, acting on paired donors, with incorporation or reduction of molecular oxygen"/>
    <property type="evidence" value="ECO:0007669"/>
    <property type="project" value="InterPro"/>
</dbReference>
<dbReference type="Pfam" id="PF00067">
    <property type="entry name" value="p450"/>
    <property type="match status" value="1"/>
</dbReference>
<comment type="subcellular location">
    <subcellularLocation>
        <location evidence="4">Endoplasmic reticulum membrane</location>
        <topology evidence="4">Peripheral membrane protein</topology>
    </subcellularLocation>
    <subcellularLocation>
        <location evidence="3">Microsome membrane</location>
        <topology evidence="3">Peripheral membrane protein</topology>
    </subcellularLocation>
</comment>
<evidence type="ECO:0000256" key="2">
    <source>
        <dbReference type="ARBA" id="ARBA00003690"/>
    </source>
</evidence>
<keyword evidence="7 14" id="KW-0479">Metal-binding</keyword>
<dbReference type="OrthoDB" id="1372046at2759"/>